<gene>
    <name evidence="1" type="ORF">DFP88_102370</name>
</gene>
<dbReference type="OrthoDB" id="9808944at2"/>
<dbReference type="InterPro" id="IPR010845">
    <property type="entry name" value="FlaF"/>
</dbReference>
<sequence>MNFVQQARQAYGASNAVIRSARSAEHQILAEATARLRAAVDSGFFPSIAKAIHDNRRLWTRLVADVADDDNGLPAELRGRLFYLGEFTNSHSRAVLAGKAHAGVLVEINTAVLRGLSGQQAGSAAAVPSEVA</sequence>
<accession>A0A318SW18</accession>
<dbReference type="GO" id="GO:0044781">
    <property type="term" value="P:bacterial-type flagellum organization"/>
    <property type="evidence" value="ECO:0007669"/>
    <property type="project" value="InterPro"/>
</dbReference>
<keyword evidence="1" id="KW-0966">Cell projection</keyword>
<dbReference type="RefSeq" id="WP_110813651.1">
    <property type="nucleotide sequence ID" value="NZ_QJTE01000002.1"/>
</dbReference>
<protein>
    <submittedName>
        <fullName evidence="1">Flagellar protein FlaF</fullName>
    </submittedName>
</protein>
<dbReference type="EMBL" id="QJTE01000002">
    <property type="protein sequence ID" value="PYE84569.1"/>
    <property type="molecule type" value="Genomic_DNA"/>
</dbReference>
<keyword evidence="1" id="KW-0282">Flagellum</keyword>
<proteinExistence type="predicted"/>
<keyword evidence="2" id="KW-1185">Reference proteome</keyword>
<keyword evidence="1" id="KW-0969">Cilium</keyword>
<organism evidence="1 2">
    <name type="scientific">Pseudoroseicyclus aestuarii</name>
    <dbReference type="NCBI Taxonomy" id="1795041"/>
    <lineage>
        <taxon>Bacteria</taxon>
        <taxon>Pseudomonadati</taxon>
        <taxon>Pseudomonadota</taxon>
        <taxon>Alphaproteobacteria</taxon>
        <taxon>Rhodobacterales</taxon>
        <taxon>Paracoccaceae</taxon>
        <taxon>Pseudoroseicyclus</taxon>
    </lineage>
</organism>
<dbReference type="AlphaFoldDB" id="A0A318SW18"/>
<dbReference type="NCBIfam" id="NF009435">
    <property type="entry name" value="PRK12794.1"/>
    <property type="match status" value="1"/>
</dbReference>
<reference evidence="1 2" key="1">
    <citation type="submission" date="2018-06" db="EMBL/GenBank/DDBJ databases">
        <title>Genomic Encyclopedia of Type Strains, Phase III (KMG-III): the genomes of soil and plant-associated and newly described type strains.</title>
        <authorList>
            <person name="Whitman W."/>
        </authorList>
    </citation>
    <scope>NUCLEOTIDE SEQUENCE [LARGE SCALE GENOMIC DNA]</scope>
    <source>
        <strain evidence="1 2">CECT 9025</strain>
    </source>
</reference>
<dbReference type="Proteomes" id="UP000248311">
    <property type="component" value="Unassembled WGS sequence"/>
</dbReference>
<evidence type="ECO:0000313" key="1">
    <source>
        <dbReference type="EMBL" id="PYE84569.1"/>
    </source>
</evidence>
<comment type="caution">
    <text evidence="1">The sequence shown here is derived from an EMBL/GenBank/DDBJ whole genome shotgun (WGS) entry which is preliminary data.</text>
</comment>
<dbReference type="Pfam" id="PF07309">
    <property type="entry name" value="FlaF"/>
    <property type="match status" value="1"/>
</dbReference>
<evidence type="ECO:0000313" key="2">
    <source>
        <dbReference type="Proteomes" id="UP000248311"/>
    </source>
</evidence>
<name>A0A318SW18_9RHOB</name>